<sequence length="121" mass="13123">MRAHIITWAVSVLSAAVLAWAWLYTHPAPRIVRVDMGDLFDEQKKRLAGKITPGMSEQDQKALFQSAGEYASKVEAALTTLSKECGCAVMNSAAILRLPEANATGIPDMTLRLRELVGQPG</sequence>
<proteinExistence type="predicted"/>
<dbReference type="EMBL" id="CP107246">
    <property type="protein sequence ID" value="WIM05921.1"/>
    <property type="molecule type" value="Genomic_DNA"/>
</dbReference>
<reference evidence="1" key="1">
    <citation type="journal article" date="2023" name="Nat. Microbiol.">
        <title>Enrichment and characterization of a nitric oxide-reducing microbial community in a continuous bioreactor.</title>
        <authorList>
            <person name="Garrido-Amador P."/>
            <person name="Stortenbeker N."/>
            <person name="Wessels H.J.C.T."/>
            <person name="Speth D.R."/>
            <person name="Garcia-Heredia I."/>
            <person name="Kartal B."/>
        </authorList>
    </citation>
    <scope>NUCLEOTIDE SEQUENCE</scope>
    <source>
        <strain evidence="1">MAG1</strain>
    </source>
</reference>
<protein>
    <recommendedName>
        <fullName evidence="2">Type-F conjugative transfer system protein TrbI</fullName>
    </recommendedName>
</protein>
<dbReference type="AlphaFoldDB" id="A0AA49FL04"/>
<accession>A0AA49FL04</accession>
<organism evidence="1">
    <name type="scientific">Candidatus Nitricoxidivorans perseverans</name>
    <dbReference type="NCBI Taxonomy" id="2975601"/>
    <lineage>
        <taxon>Bacteria</taxon>
        <taxon>Pseudomonadati</taxon>
        <taxon>Pseudomonadota</taxon>
        <taxon>Betaproteobacteria</taxon>
        <taxon>Nitrosomonadales</taxon>
        <taxon>Sterolibacteriaceae</taxon>
        <taxon>Candidatus Nitricoxidivorans</taxon>
    </lineage>
</organism>
<evidence type="ECO:0000313" key="1">
    <source>
        <dbReference type="EMBL" id="WIM05921.1"/>
    </source>
</evidence>
<dbReference type="Proteomes" id="UP001234916">
    <property type="component" value="Chromosome"/>
</dbReference>
<evidence type="ECO:0008006" key="2">
    <source>
        <dbReference type="Google" id="ProtNLM"/>
    </source>
</evidence>
<name>A0AA49FL04_9PROT</name>
<gene>
    <name evidence="1" type="ORF">OHM77_01105</name>
</gene>
<dbReference type="KEGG" id="npv:OHM77_01105"/>